<dbReference type="AlphaFoldDB" id="E8V345"/>
<gene>
    <name evidence="2" type="ordered locus">AciPR4_0485</name>
</gene>
<feature type="signal peptide" evidence="1">
    <location>
        <begin position="1"/>
        <end position="21"/>
    </location>
</feature>
<dbReference type="HOGENOM" id="CLU_395282_0_0_0"/>
<dbReference type="NCBIfam" id="TIGR03436">
    <property type="entry name" value="acidobact_VWFA"/>
    <property type="match status" value="1"/>
</dbReference>
<organism evidence="2 3">
    <name type="scientific">Terriglobus saanensis (strain ATCC BAA-1853 / DSM 23119 / SP1PR4)</name>
    <dbReference type="NCBI Taxonomy" id="401053"/>
    <lineage>
        <taxon>Bacteria</taxon>
        <taxon>Pseudomonadati</taxon>
        <taxon>Acidobacteriota</taxon>
        <taxon>Terriglobia</taxon>
        <taxon>Terriglobales</taxon>
        <taxon>Acidobacteriaceae</taxon>
        <taxon>Terriglobus</taxon>
    </lineage>
</organism>
<name>E8V345_TERSS</name>
<dbReference type="InterPro" id="IPR017802">
    <property type="entry name" value="VWFA-rel_acidobac-type"/>
</dbReference>
<dbReference type="STRING" id="401053.AciPR4_0485"/>
<dbReference type="EMBL" id="CP002467">
    <property type="protein sequence ID" value="ADV81320.1"/>
    <property type="molecule type" value="Genomic_DNA"/>
</dbReference>
<dbReference type="KEGG" id="tsa:AciPR4_0485"/>
<sequence length="709" mass="77390">MPMRRLIPVLSLALAFAPALTAQVVGQNQPTGSNGTYTMTVRSQLVIEAVTVKDKKGNPIPGLTTKDFTLTEDGVPQTIRFVEHQTLPSAADAKPIAPPSQENVKIYNKLALSQISTDKTGNVRYKDRRLLALYFDMSAMPPPDQLRSLAAAEKFVRTQMTDVDLVAILRYTGGAVNVLQDFTADRPRILSILQTMIVGEGQGMDESTSADSDAADTGAAFGQDDSEFNIFNTDRQLSALQTAVKTLGQLSEKKSLLYFASGLRLNGTNNQAQLHATIDASIRAGVSIWPIDARGLVAEAPLGDATQGSPGGASMYNGVAASAATTRFQQSQDTLYALAGDTGGKALFDNNDLSMGIVKAQQSVSSYYILGYYTTNPNLDGRFRRIKITMNPEIAADLEYRQGYFAGKEFAKFNAVDKERQLEDALMLGDPITELTIAMEINYFQLNRAEYFVPLVVKIPGRELSLAKQHGAEHTLIDFVGEIKDNYGDTTVTNLRDNVNIKLTDATAAELAKRPIEYDAGFTVLPGKYTIKFLARDDETGRIGTYQTTFVIPNLNKEEKHVPTSSVVLSSQRVDPKDALYNAAKGKDLAKESAVNPLVQNGQKLIPSVTRVFSRGRDLYVYLQAYEQASESAAPLVSFVTLLQGKTKVFESRPIEAPRAVDAHLQKIPLNFTLDLKTLPPGEYTCQVTVLDTASQKASFWQAPILLVP</sequence>
<evidence type="ECO:0000313" key="2">
    <source>
        <dbReference type="EMBL" id="ADV81320.1"/>
    </source>
</evidence>
<dbReference type="eggNOG" id="ENOG50333CD">
    <property type="taxonomic scope" value="Bacteria"/>
</dbReference>
<keyword evidence="3" id="KW-1185">Reference proteome</keyword>
<proteinExistence type="predicted"/>
<feature type="chain" id="PRO_5003232359" evidence="1">
    <location>
        <begin position="22"/>
        <end position="709"/>
    </location>
</feature>
<evidence type="ECO:0000313" key="3">
    <source>
        <dbReference type="Proteomes" id="UP000006844"/>
    </source>
</evidence>
<keyword evidence="1" id="KW-0732">Signal</keyword>
<reference evidence="2 3" key="1">
    <citation type="journal article" date="2012" name="Stand. Genomic Sci.">
        <title>Complete genome sequence of Terriglobus saanensis type strain SP1PR4(T), an Acidobacteria from tundra soil.</title>
        <authorList>
            <person name="Rawat S.R."/>
            <person name="Mannisto M.K."/>
            <person name="Starovoytov V."/>
            <person name="Goodwin L."/>
            <person name="Nolan M."/>
            <person name="Hauser L."/>
            <person name="Land M."/>
            <person name="Davenport K.W."/>
            <person name="Woyke T."/>
            <person name="Haggblom M.M."/>
        </authorList>
    </citation>
    <scope>NUCLEOTIDE SEQUENCE</scope>
    <source>
        <strain evidence="3">ATCC BAA-1853 / DSM 23119 / SP1PR4</strain>
    </source>
</reference>
<protein>
    <submittedName>
        <fullName evidence="2">VWFA-related domain-containing protein</fullName>
    </submittedName>
</protein>
<dbReference type="Proteomes" id="UP000006844">
    <property type="component" value="Chromosome"/>
</dbReference>
<accession>E8V345</accession>
<evidence type="ECO:0000256" key="1">
    <source>
        <dbReference type="SAM" id="SignalP"/>
    </source>
</evidence>